<dbReference type="PROSITE" id="PS51782">
    <property type="entry name" value="LYSM"/>
    <property type="match status" value="1"/>
</dbReference>
<keyword evidence="5" id="KW-1185">Reference proteome</keyword>
<dbReference type="InterPro" id="IPR018392">
    <property type="entry name" value="LysM"/>
</dbReference>
<feature type="transmembrane region" description="Helical" evidence="2">
    <location>
        <begin position="51"/>
        <end position="72"/>
    </location>
</feature>
<evidence type="ECO:0000313" key="5">
    <source>
        <dbReference type="Proteomes" id="UP001165653"/>
    </source>
</evidence>
<keyword evidence="2" id="KW-0472">Membrane</keyword>
<evidence type="ECO:0000259" key="3">
    <source>
        <dbReference type="PROSITE" id="PS51782"/>
    </source>
</evidence>
<name>A0ABT3G4U1_9BACT</name>
<feature type="region of interest" description="Disordered" evidence="1">
    <location>
        <begin position="213"/>
        <end position="239"/>
    </location>
</feature>
<reference evidence="4" key="1">
    <citation type="submission" date="2022-10" db="EMBL/GenBank/DDBJ databases">
        <title>Luteolibacter sp. GHJ8, whole genome shotgun sequencing project.</title>
        <authorList>
            <person name="Zhao G."/>
            <person name="Shen L."/>
        </authorList>
    </citation>
    <scope>NUCLEOTIDE SEQUENCE</scope>
    <source>
        <strain evidence="4">GHJ8</strain>
    </source>
</reference>
<keyword evidence="2" id="KW-0812">Transmembrane</keyword>
<protein>
    <submittedName>
        <fullName evidence="4">LysM peptidoglycan-binding domain-containing protein</fullName>
    </submittedName>
</protein>
<proteinExistence type="predicted"/>
<keyword evidence="2" id="KW-1133">Transmembrane helix</keyword>
<dbReference type="Proteomes" id="UP001165653">
    <property type="component" value="Unassembled WGS sequence"/>
</dbReference>
<dbReference type="PANTHER" id="PTHR33734">
    <property type="entry name" value="LYSM DOMAIN-CONTAINING GPI-ANCHORED PROTEIN 2"/>
    <property type="match status" value="1"/>
</dbReference>
<dbReference type="CDD" id="cd00118">
    <property type="entry name" value="LysM"/>
    <property type="match status" value="2"/>
</dbReference>
<evidence type="ECO:0000313" key="4">
    <source>
        <dbReference type="EMBL" id="MCW1914521.1"/>
    </source>
</evidence>
<comment type="caution">
    <text evidence="4">The sequence shown here is derived from an EMBL/GenBank/DDBJ whole genome shotgun (WGS) entry which is preliminary data.</text>
</comment>
<accession>A0ABT3G4U1</accession>
<gene>
    <name evidence="4" type="ORF">OJ996_13110</name>
</gene>
<dbReference type="InterPro" id="IPR036779">
    <property type="entry name" value="LysM_dom_sf"/>
</dbReference>
<dbReference type="SMART" id="SM00257">
    <property type="entry name" value="LysM"/>
    <property type="match status" value="2"/>
</dbReference>
<dbReference type="EMBL" id="JAPDDR010000006">
    <property type="protein sequence ID" value="MCW1914521.1"/>
    <property type="molecule type" value="Genomic_DNA"/>
</dbReference>
<evidence type="ECO:0000256" key="1">
    <source>
        <dbReference type="SAM" id="MobiDB-lite"/>
    </source>
</evidence>
<organism evidence="4 5">
    <name type="scientific">Luteolibacter rhizosphaerae</name>
    <dbReference type="NCBI Taxonomy" id="2989719"/>
    <lineage>
        <taxon>Bacteria</taxon>
        <taxon>Pseudomonadati</taxon>
        <taxon>Verrucomicrobiota</taxon>
        <taxon>Verrucomicrobiia</taxon>
        <taxon>Verrucomicrobiales</taxon>
        <taxon>Verrucomicrobiaceae</taxon>
        <taxon>Luteolibacter</taxon>
    </lineage>
</organism>
<dbReference type="Gene3D" id="3.10.350.10">
    <property type="entry name" value="LysM domain"/>
    <property type="match status" value="2"/>
</dbReference>
<dbReference type="Pfam" id="PF01476">
    <property type="entry name" value="LysM"/>
    <property type="match status" value="2"/>
</dbReference>
<feature type="domain" description="LysM" evidence="3">
    <location>
        <begin position="242"/>
        <end position="286"/>
    </location>
</feature>
<evidence type="ECO:0000256" key="2">
    <source>
        <dbReference type="SAM" id="Phobius"/>
    </source>
</evidence>
<dbReference type="PANTHER" id="PTHR33734:SF22">
    <property type="entry name" value="MEMBRANE-BOUND LYTIC MUREIN TRANSGLYCOSYLASE D"/>
    <property type="match status" value="1"/>
</dbReference>
<dbReference type="SUPFAM" id="SSF54106">
    <property type="entry name" value="LysM domain"/>
    <property type="match status" value="2"/>
</dbReference>
<dbReference type="RefSeq" id="WP_264514053.1">
    <property type="nucleotide sequence ID" value="NZ_JAPDDR010000006.1"/>
</dbReference>
<feature type="compositionally biased region" description="Polar residues" evidence="1">
    <location>
        <begin position="213"/>
        <end position="232"/>
    </location>
</feature>
<sequence length="287" mass="30715">MKLSSLTVKRRPVKKGAFRTYFANIVRSKKHRASTAAAPVPEVDGDVPNLGIARALVVILVIHVVAIAGIFAHSHWFEEPEQEAAVTAAKAEIQPAKALPDSSTPLPQVGEDDGIHIVRAGDTYASIAAAAGVKEEDLRKANDNIELRASRILRLPARTIVAVEPDELRRLGDGSAVHEPEVVNADPLRTAPPMVETAAASQAVLVKPALTRPTGNSEAANFEPRSTMNTEVQEAPPARSATKYTVKSGDTFWKIANANKTTPAAIMKANRISDPKKLKVGMQLTLP</sequence>